<dbReference type="CDD" id="cd18875">
    <property type="entry name" value="NUDIX_Hydrolase"/>
    <property type="match status" value="1"/>
</dbReference>
<dbReference type="InterPro" id="IPR020476">
    <property type="entry name" value="Nudix_hydrolase"/>
</dbReference>
<dbReference type="PANTHER" id="PTHR43736:SF1">
    <property type="entry name" value="DIHYDRONEOPTERIN TRIPHOSPHATE DIPHOSPHATASE"/>
    <property type="match status" value="1"/>
</dbReference>
<reference evidence="4 5" key="1">
    <citation type="submission" date="2016-10" db="EMBL/GenBank/DDBJ databases">
        <authorList>
            <person name="de Groot N.N."/>
        </authorList>
    </citation>
    <scope>NUCLEOTIDE SEQUENCE [LARGE SCALE GENOMIC DNA]</scope>
    <source>
        <strain evidence="4 5">ATCC BAA-466</strain>
    </source>
</reference>
<accession>A0A1G7Q9C2</accession>
<protein>
    <submittedName>
        <fullName evidence="4">8-oxo-dGTP diphosphatase</fullName>
    </submittedName>
</protein>
<evidence type="ECO:0000256" key="1">
    <source>
        <dbReference type="ARBA" id="ARBA00005582"/>
    </source>
</evidence>
<evidence type="ECO:0000313" key="4">
    <source>
        <dbReference type="EMBL" id="SDF95093.1"/>
    </source>
</evidence>
<proteinExistence type="inferred from homology"/>
<dbReference type="PROSITE" id="PS51462">
    <property type="entry name" value="NUDIX"/>
    <property type="match status" value="1"/>
</dbReference>
<dbReference type="AlphaFoldDB" id="A0A1G7Q9C2"/>
<keyword evidence="5" id="KW-1185">Reference proteome</keyword>
<organism evidence="4 5">
    <name type="scientific">Facklamia miroungae</name>
    <dbReference type="NCBI Taxonomy" id="120956"/>
    <lineage>
        <taxon>Bacteria</taxon>
        <taxon>Bacillati</taxon>
        <taxon>Bacillota</taxon>
        <taxon>Bacilli</taxon>
        <taxon>Lactobacillales</taxon>
        <taxon>Aerococcaceae</taxon>
        <taxon>Facklamia</taxon>
    </lineage>
</organism>
<evidence type="ECO:0000256" key="2">
    <source>
        <dbReference type="ARBA" id="ARBA00022801"/>
    </source>
</evidence>
<dbReference type="Gene3D" id="3.90.79.10">
    <property type="entry name" value="Nucleoside Triphosphate Pyrophosphohydrolase"/>
    <property type="match status" value="1"/>
</dbReference>
<gene>
    <name evidence="4" type="ORF">SAMN05421791_10215</name>
</gene>
<evidence type="ECO:0000313" key="5">
    <source>
        <dbReference type="Proteomes" id="UP000199708"/>
    </source>
</evidence>
<dbReference type="InterPro" id="IPR015797">
    <property type="entry name" value="NUDIX_hydrolase-like_dom_sf"/>
</dbReference>
<feature type="domain" description="Nudix hydrolase" evidence="3">
    <location>
        <begin position="1"/>
        <end position="126"/>
    </location>
</feature>
<dbReference type="InterPro" id="IPR000086">
    <property type="entry name" value="NUDIX_hydrolase_dom"/>
</dbReference>
<comment type="similarity">
    <text evidence="1">Belongs to the Nudix hydrolase family.</text>
</comment>
<dbReference type="EMBL" id="FNCK01000002">
    <property type="protein sequence ID" value="SDF95093.1"/>
    <property type="molecule type" value="Genomic_DNA"/>
</dbReference>
<dbReference type="PRINTS" id="PR00502">
    <property type="entry name" value="NUDIXFAMILY"/>
</dbReference>
<name>A0A1G7Q9C2_9LACT</name>
<dbReference type="PANTHER" id="PTHR43736">
    <property type="entry name" value="ADP-RIBOSE PYROPHOSPHATASE"/>
    <property type="match status" value="1"/>
</dbReference>
<dbReference type="Proteomes" id="UP000199708">
    <property type="component" value="Unassembled WGS sequence"/>
</dbReference>
<dbReference type="SUPFAM" id="SSF55811">
    <property type="entry name" value="Nudix"/>
    <property type="match status" value="1"/>
</dbReference>
<dbReference type="GO" id="GO:0016787">
    <property type="term" value="F:hydrolase activity"/>
    <property type="evidence" value="ECO:0007669"/>
    <property type="project" value="UniProtKB-KW"/>
</dbReference>
<dbReference type="STRING" id="120956.SAMN05421791_10215"/>
<dbReference type="Pfam" id="PF00293">
    <property type="entry name" value="NUDIX"/>
    <property type="match status" value="1"/>
</dbReference>
<dbReference type="OrthoDB" id="9008185at2"/>
<keyword evidence="2" id="KW-0378">Hydrolase</keyword>
<dbReference type="RefSeq" id="WP_090289116.1">
    <property type="nucleotide sequence ID" value="NZ_FNCK01000002.1"/>
</dbReference>
<sequence length="147" mass="16963">MSETVVFMNMCMICQGDQVLVMDRKNQDWPGITFPGGKVEYGESFVDSVIREVKEETGLLISGLHLSGIKHWMDDNQRYVVFLYKATECEGRISSSTEGEVWWEKLANLPALDLALDMLDMICLFTGDGINEFHYRLEDQEWKKELK</sequence>
<evidence type="ECO:0000259" key="3">
    <source>
        <dbReference type="PROSITE" id="PS51462"/>
    </source>
</evidence>